<dbReference type="CDD" id="cd00268">
    <property type="entry name" value="DEADc"/>
    <property type="match status" value="1"/>
</dbReference>
<reference evidence="13" key="1">
    <citation type="submission" date="2018-07" db="EMBL/GenBank/DDBJ databases">
        <authorList>
            <person name="Kim H."/>
        </authorList>
    </citation>
    <scope>NUCLEOTIDE SEQUENCE [LARGE SCALE GENOMIC DNA]</scope>
    <source>
        <strain evidence="13">F02</strain>
    </source>
</reference>
<gene>
    <name evidence="12" type="primary">deaD_2</name>
    <name evidence="12" type="ORF">DTO96_101628</name>
</gene>
<dbReference type="InterPro" id="IPR027417">
    <property type="entry name" value="P-loop_NTPase"/>
</dbReference>
<evidence type="ECO:0000313" key="12">
    <source>
        <dbReference type="EMBL" id="AXF85888.1"/>
    </source>
</evidence>
<feature type="region of interest" description="Disordered" evidence="8">
    <location>
        <begin position="1"/>
        <end position="20"/>
    </location>
</feature>
<dbReference type="PANTHER" id="PTHR47959:SF17">
    <property type="entry name" value="ATP-DEPENDENT RNA HELICASE DEAD BOX FAMILY"/>
    <property type="match status" value="1"/>
</dbReference>
<dbReference type="Gene3D" id="3.40.50.300">
    <property type="entry name" value="P-loop containing nucleotide triphosphate hydrolases"/>
    <property type="match status" value="2"/>
</dbReference>
<dbReference type="GO" id="GO:0005829">
    <property type="term" value="C:cytosol"/>
    <property type="evidence" value="ECO:0007669"/>
    <property type="project" value="TreeGrafter"/>
</dbReference>
<dbReference type="Pfam" id="PF00270">
    <property type="entry name" value="DEAD"/>
    <property type="match status" value="1"/>
</dbReference>
<dbReference type="GO" id="GO:0005524">
    <property type="term" value="F:ATP binding"/>
    <property type="evidence" value="ECO:0007669"/>
    <property type="project" value="UniProtKB-KW"/>
</dbReference>
<dbReference type="RefSeq" id="WP_157964377.1">
    <property type="nucleotide sequence ID" value="NZ_CP031124.1"/>
</dbReference>
<dbReference type="CDD" id="cd18787">
    <property type="entry name" value="SF2_C_DEAD"/>
    <property type="match status" value="1"/>
</dbReference>
<dbReference type="PROSITE" id="PS00039">
    <property type="entry name" value="DEAD_ATP_HELICASE"/>
    <property type="match status" value="1"/>
</dbReference>
<dbReference type="PROSITE" id="PS51192">
    <property type="entry name" value="HELICASE_ATP_BIND_1"/>
    <property type="match status" value="1"/>
</dbReference>
<dbReference type="EC" id="3.6.4.13" evidence="12"/>
<keyword evidence="3 7" id="KW-0347">Helicase</keyword>
<evidence type="ECO:0000256" key="6">
    <source>
        <dbReference type="PROSITE-ProRule" id="PRU00552"/>
    </source>
</evidence>
<keyword evidence="2 7" id="KW-0378">Hydrolase</keyword>
<evidence type="ECO:0000259" key="11">
    <source>
        <dbReference type="PROSITE" id="PS51195"/>
    </source>
</evidence>
<evidence type="ECO:0000256" key="4">
    <source>
        <dbReference type="ARBA" id="ARBA00022840"/>
    </source>
</evidence>
<dbReference type="AlphaFoldDB" id="A0A345DC00"/>
<evidence type="ECO:0000256" key="2">
    <source>
        <dbReference type="ARBA" id="ARBA00022801"/>
    </source>
</evidence>
<evidence type="ECO:0000259" key="9">
    <source>
        <dbReference type="PROSITE" id="PS51192"/>
    </source>
</evidence>
<feature type="compositionally biased region" description="Basic and acidic residues" evidence="8">
    <location>
        <begin position="455"/>
        <end position="505"/>
    </location>
</feature>
<accession>A0A345DC00</accession>
<evidence type="ECO:0000259" key="10">
    <source>
        <dbReference type="PROSITE" id="PS51194"/>
    </source>
</evidence>
<dbReference type="SMART" id="SM00487">
    <property type="entry name" value="DEXDc"/>
    <property type="match status" value="1"/>
</dbReference>
<dbReference type="OrthoDB" id="5297934at2"/>
<dbReference type="EMBL" id="CP031124">
    <property type="protein sequence ID" value="AXF85888.1"/>
    <property type="molecule type" value="Genomic_DNA"/>
</dbReference>
<dbReference type="SMART" id="SM00490">
    <property type="entry name" value="HELICc"/>
    <property type="match status" value="1"/>
</dbReference>
<evidence type="ECO:0000313" key="13">
    <source>
        <dbReference type="Proteomes" id="UP000252182"/>
    </source>
</evidence>
<evidence type="ECO:0000256" key="8">
    <source>
        <dbReference type="SAM" id="MobiDB-lite"/>
    </source>
</evidence>
<dbReference type="InterPro" id="IPR011545">
    <property type="entry name" value="DEAD/DEAH_box_helicase_dom"/>
</dbReference>
<dbReference type="GO" id="GO:0003676">
    <property type="term" value="F:nucleic acid binding"/>
    <property type="evidence" value="ECO:0007669"/>
    <property type="project" value="InterPro"/>
</dbReference>
<dbReference type="PANTHER" id="PTHR47959">
    <property type="entry name" value="ATP-DEPENDENT RNA HELICASE RHLE-RELATED"/>
    <property type="match status" value="1"/>
</dbReference>
<feature type="domain" description="Helicase ATP-binding" evidence="9">
    <location>
        <begin position="54"/>
        <end position="232"/>
    </location>
</feature>
<dbReference type="InterPro" id="IPR014014">
    <property type="entry name" value="RNA_helicase_DEAD_Q_motif"/>
</dbReference>
<feature type="region of interest" description="Disordered" evidence="8">
    <location>
        <begin position="411"/>
        <end position="596"/>
    </location>
</feature>
<feature type="compositionally biased region" description="Gly residues" evidence="8">
    <location>
        <begin position="425"/>
        <end position="449"/>
    </location>
</feature>
<dbReference type="SUPFAM" id="SSF52540">
    <property type="entry name" value="P-loop containing nucleoside triphosphate hydrolases"/>
    <property type="match status" value="1"/>
</dbReference>
<protein>
    <submittedName>
        <fullName evidence="12">ATP-dependent RNA helicase DeaD</fullName>
        <ecNumber evidence="12">3.6.4.13</ecNumber>
    </submittedName>
</protein>
<feature type="compositionally biased region" description="Basic and acidic residues" evidence="8">
    <location>
        <begin position="512"/>
        <end position="570"/>
    </location>
</feature>
<dbReference type="InterPro" id="IPR050079">
    <property type="entry name" value="DEAD_box_RNA_helicase"/>
</dbReference>
<dbReference type="InterPro" id="IPR044742">
    <property type="entry name" value="DEAD/DEAH_RhlB"/>
</dbReference>
<dbReference type="PROSITE" id="PS51194">
    <property type="entry name" value="HELICASE_CTER"/>
    <property type="match status" value="1"/>
</dbReference>
<dbReference type="GO" id="GO:0016787">
    <property type="term" value="F:hydrolase activity"/>
    <property type="evidence" value="ECO:0007669"/>
    <property type="project" value="UniProtKB-KW"/>
</dbReference>
<organism evidence="12 13">
    <name type="scientific">Ephemeroptericola cinctiostellae</name>
    <dbReference type="NCBI Taxonomy" id="2268024"/>
    <lineage>
        <taxon>Bacteria</taxon>
        <taxon>Pseudomonadati</taxon>
        <taxon>Pseudomonadota</taxon>
        <taxon>Betaproteobacteria</taxon>
        <taxon>Burkholderiales</taxon>
        <taxon>Burkholderiaceae</taxon>
        <taxon>Ephemeroptericola</taxon>
    </lineage>
</organism>
<evidence type="ECO:0000256" key="5">
    <source>
        <dbReference type="ARBA" id="ARBA00038437"/>
    </source>
</evidence>
<dbReference type="KEGG" id="hyf:DTO96_101628"/>
<keyword evidence="4 7" id="KW-0067">ATP-binding</keyword>
<evidence type="ECO:0000256" key="3">
    <source>
        <dbReference type="ARBA" id="ARBA00022806"/>
    </source>
</evidence>
<proteinExistence type="inferred from homology"/>
<dbReference type="Pfam" id="PF00271">
    <property type="entry name" value="Helicase_C"/>
    <property type="match status" value="1"/>
</dbReference>
<keyword evidence="13" id="KW-1185">Reference proteome</keyword>
<name>A0A345DC00_9BURK</name>
<feature type="short sequence motif" description="Q motif" evidence="6">
    <location>
        <begin position="23"/>
        <end position="51"/>
    </location>
</feature>
<feature type="domain" description="DEAD-box RNA helicase Q" evidence="11">
    <location>
        <begin position="23"/>
        <end position="51"/>
    </location>
</feature>
<dbReference type="InterPro" id="IPR000629">
    <property type="entry name" value="RNA-helicase_DEAD-box_CS"/>
</dbReference>
<dbReference type="GO" id="GO:0003724">
    <property type="term" value="F:RNA helicase activity"/>
    <property type="evidence" value="ECO:0007669"/>
    <property type="project" value="UniProtKB-EC"/>
</dbReference>
<sequence length="596" mass="65364">MSNTFTSTDNTPETKTAPLNTTSTFADMGLAQPFLDAINVLGFTAPTPVQAHVVPSALSGGDWIVASQTGSGKTAAFLLPTLQKTWEFLRSGKNNPSDAPFTLILCPTRELAQQVSADAINLVKQAKGLRIATVVGGTPYHKQRIALKGAHLVVATPGRLLDWINQGGINLACLNTLVLDEADRMLDLGFMDEITSIHEACEHRQQTLMFSATFAAREMRLASTLMSDPQRITLATASEKHTNITQHLQWADNSHHQTQLLMHWLGQEDLAQAVIFASTQVETERLADDLVSQGISAAALHGAMPQVLRNRRLDALRNGRTKVLVATDVAARGIDVPNITHVFNFGLPMKAEDYVHRIGRTGRAGREGTAVTFAQRQDTHKIRAIERYISRPIKESVVEGMEPQISAEEYRARQGRGKPQRGGARHGGGGFGGGNSRGGYAGDRGGNSRGGYSDRPYESKPRSFSDAPRREFDSKPRGEFGTRTDRPQSDRFERRSPQGEPRRAFGDNTAPRSDRAPRRDFDKPRSSFGDAPRRDFGAPRGDRTDRPVRSEERRSFGGESRPSAERRSSFGDRAGSPRNDDGGYGKPRAARPKTSY</sequence>
<dbReference type="InterPro" id="IPR001650">
    <property type="entry name" value="Helicase_C-like"/>
</dbReference>
<comment type="similarity">
    <text evidence="5 7">Belongs to the DEAD box helicase family.</text>
</comment>
<evidence type="ECO:0000256" key="1">
    <source>
        <dbReference type="ARBA" id="ARBA00022741"/>
    </source>
</evidence>
<dbReference type="Proteomes" id="UP000252182">
    <property type="component" value="Chromosome"/>
</dbReference>
<keyword evidence="1 7" id="KW-0547">Nucleotide-binding</keyword>
<evidence type="ECO:0000256" key="7">
    <source>
        <dbReference type="RuleBase" id="RU000492"/>
    </source>
</evidence>
<feature type="domain" description="Helicase C-terminal" evidence="10">
    <location>
        <begin position="257"/>
        <end position="405"/>
    </location>
</feature>
<dbReference type="PROSITE" id="PS51195">
    <property type="entry name" value="Q_MOTIF"/>
    <property type="match status" value="1"/>
</dbReference>
<dbReference type="InterPro" id="IPR014001">
    <property type="entry name" value="Helicase_ATP-bd"/>
</dbReference>